<name>A0AA95J7N3_9VIRU</name>
<reference evidence="1" key="1">
    <citation type="submission" date="2022-06" db="EMBL/GenBank/DDBJ databases">
        <authorList>
            <person name="Legendre M."/>
            <person name="Claverie J.-M."/>
            <person name="Alempic J.-M."/>
            <person name="Abergel C."/>
        </authorList>
    </citation>
    <scope>NUCLEOTIDE SEQUENCE</scope>
    <source>
        <strain evidence="1">Kuranda</strain>
    </source>
</reference>
<proteinExistence type="predicted"/>
<accession>A0AA95J7N3</accession>
<dbReference type="EMBL" id="ON887157">
    <property type="protein sequence ID" value="WBR14566.1"/>
    <property type="molecule type" value="Genomic_DNA"/>
</dbReference>
<organism evidence="1 2">
    <name type="scientific">Pandoravirus kuranda</name>
    <dbReference type="NCBI Taxonomy" id="3019033"/>
    <lineage>
        <taxon>Viruses</taxon>
        <taxon>Pandoravirus</taxon>
    </lineage>
</organism>
<dbReference type="SUPFAM" id="SSF81383">
    <property type="entry name" value="F-box domain"/>
    <property type="match status" value="1"/>
</dbReference>
<dbReference type="InterPro" id="IPR036047">
    <property type="entry name" value="F-box-like_dom_sf"/>
</dbReference>
<evidence type="ECO:0000313" key="2">
    <source>
        <dbReference type="Proteomes" id="UP001185135"/>
    </source>
</evidence>
<sequence>MHADRALPSAMTMTMLPSEMVHAIMSHVDAEWYPMAAQVCRLWRACVIEVAPSGPIADYDIDVFYALCINERTLGAAVRGGYVDTIAWMARVSGRGDAYPRALAMAQWVASVLSPNLSWSDILNTAARDGRADVLIWDAGCAHDRNGPLSASALCAAIAHATGRLLHSVCLAYQTRDKRSYGLSSDRHLLNCAVARGNIGALNIAVEGGCRVGPSALFLAALCRDNDVIRIVRTAFGSTRPDRQWVLAAARWLYGQRVCTPMDTPTEPNDISTRALEDVRLPWRPHVRTPSPIDLLPGGALSDLVSLDDDPLAPVGRYLDALIRPLLIEDSSAVSDDLDVWVATAPLRVDSLFGVEQRTGRILRAGNVDPVYVQAADFEEYVETEMDARLFRLYSQTDARS</sequence>
<protein>
    <submittedName>
        <fullName evidence="1">F-box domain-containing protein</fullName>
    </submittedName>
</protein>
<evidence type="ECO:0000313" key="1">
    <source>
        <dbReference type="EMBL" id="WBR14566.1"/>
    </source>
</evidence>
<dbReference type="Proteomes" id="UP001185135">
    <property type="component" value="Segment"/>
</dbReference>
<gene>
    <name evidence="1" type="ORF">pkur_cds_391</name>
</gene>